<feature type="region of interest" description="Disordered" evidence="1">
    <location>
        <begin position="1"/>
        <end position="63"/>
    </location>
</feature>
<reference evidence="2" key="1">
    <citation type="journal article" date="2023" name="Nat. Commun.">
        <title>Diploid and tetraploid genomes of Acorus and the evolution of monocots.</title>
        <authorList>
            <person name="Ma L."/>
            <person name="Liu K.W."/>
            <person name="Li Z."/>
            <person name="Hsiao Y.Y."/>
            <person name="Qi Y."/>
            <person name="Fu T."/>
            <person name="Tang G.D."/>
            <person name="Zhang D."/>
            <person name="Sun W.H."/>
            <person name="Liu D.K."/>
            <person name="Li Y."/>
            <person name="Chen G.Z."/>
            <person name="Liu X.D."/>
            <person name="Liao X.Y."/>
            <person name="Jiang Y.T."/>
            <person name="Yu X."/>
            <person name="Hao Y."/>
            <person name="Huang J."/>
            <person name="Zhao X.W."/>
            <person name="Ke S."/>
            <person name="Chen Y.Y."/>
            <person name="Wu W.L."/>
            <person name="Hsu J.L."/>
            <person name="Lin Y.F."/>
            <person name="Huang M.D."/>
            <person name="Li C.Y."/>
            <person name="Huang L."/>
            <person name="Wang Z.W."/>
            <person name="Zhao X."/>
            <person name="Zhong W.Y."/>
            <person name="Peng D.H."/>
            <person name="Ahmad S."/>
            <person name="Lan S."/>
            <person name="Zhang J.S."/>
            <person name="Tsai W.C."/>
            <person name="Van de Peer Y."/>
            <person name="Liu Z.J."/>
        </authorList>
    </citation>
    <scope>NUCLEOTIDE SEQUENCE</scope>
    <source>
        <strain evidence="2">SCP</strain>
    </source>
</reference>
<dbReference type="Proteomes" id="UP001179952">
    <property type="component" value="Unassembled WGS sequence"/>
</dbReference>
<name>A0AAV9A618_ACOGR</name>
<evidence type="ECO:0000313" key="2">
    <source>
        <dbReference type="EMBL" id="KAK1259628.1"/>
    </source>
</evidence>
<feature type="compositionally biased region" description="Basic residues" evidence="1">
    <location>
        <begin position="41"/>
        <end position="52"/>
    </location>
</feature>
<keyword evidence="3" id="KW-1185">Reference proteome</keyword>
<comment type="caution">
    <text evidence="2">The sequence shown here is derived from an EMBL/GenBank/DDBJ whole genome shotgun (WGS) entry which is preliminary data.</text>
</comment>
<dbReference type="EMBL" id="JAUJYN010000012">
    <property type="protein sequence ID" value="KAK1259628.1"/>
    <property type="molecule type" value="Genomic_DNA"/>
</dbReference>
<protein>
    <submittedName>
        <fullName evidence="2">Uncharacterized protein</fullName>
    </submittedName>
</protein>
<organism evidence="2 3">
    <name type="scientific">Acorus gramineus</name>
    <name type="common">Dwarf sweet flag</name>
    <dbReference type="NCBI Taxonomy" id="55184"/>
    <lineage>
        <taxon>Eukaryota</taxon>
        <taxon>Viridiplantae</taxon>
        <taxon>Streptophyta</taxon>
        <taxon>Embryophyta</taxon>
        <taxon>Tracheophyta</taxon>
        <taxon>Spermatophyta</taxon>
        <taxon>Magnoliopsida</taxon>
        <taxon>Liliopsida</taxon>
        <taxon>Acoraceae</taxon>
        <taxon>Acorus</taxon>
    </lineage>
</organism>
<accession>A0AAV9A618</accession>
<reference evidence="2" key="2">
    <citation type="submission" date="2023-06" db="EMBL/GenBank/DDBJ databases">
        <authorList>
            <person name="Ma L."/>
            <person name="Liu K.-W."/>
            <person name="Li Z."/>
            <person name="Hsiao Y.-Y."/>
            <person name="Qi Y."/>
            <person name="Fu T."/>
            <person name="Tang G."/>
            <person name="Zhang D."/>
            <person name="Sun W.-H."/>
            <person name="Liu D.-K."/>
            <person name="Li Y."/>
            <person name="Chen G.-Z."/>
            <person name="Liu X.-D."/>
            <person name="Liao X.-Y."/>
            <person name="Jiang Y.-T."/>
            <person name="Yu X."/>
            <person name="Hao Y."/>
            <person name="Huang J."/>
            <person name="Zhao X.-W."/>
            <person name="Ke S."/>
            <person name="Chen Y.-Y."/>
            <person name="Wu W.-L."/>
            <person name="Hsu J.-L."/>
            <person name="Lin Y.-F."/>
            <person name="Huang M.-D."/>
            <person name="Li C.-Y."/>
            <person name="Huang L."/>
            <person name="Wang Z.-W."/>
            <person name="Zhao X."/>
            <person name="Zhong W.-Y."/>
            <person name="Peng D.-H."/>
            <person name="Ahmad S."/>
            <person name="Lan S."/>
            <person name="Zhang J.-S."/>
            <person name="Tsai W.-C."/>
            <person name="Van De Peer Y."/>
            <person name="Liu Z.-J."/>
        </authorList>
    </citation>
    <scope>NUCLEOTIDE SEQUENCE</scope>
    <source>
        <strain evidence="2">SCP</strain>
        <tissue evidence="2">Leaves</tissue>
    </source>
</reference>
<gene>
    <name evidence="2" type="ORF">QJS04_geneDACA010214</name>
</gene>
<evidence type="ECO:0000256" key="1">
    <source>
        <dbReference type="SAM" id="MobiDB-lite"/>
    </source>
</evidence>
<evidence type="ECO:0000313" key="3">
    <source>
        <dbReference type="Proteomes" id="UP001179952"/>
    </source>
</evidence>
<dbReference type="AlphaFoldDB" id="A0AAV9A618"/>
<sequence length="124" mass="13782">MRCGSAASIASTTVLTSRPMRPPSLKSKGPKGELMWGGGRRQLRRPRPRKSSAGRGDMPAGEPPLRVSLSLFHSLVCRITIIERDPFCFLCYGFCNMGDLNHYLMNHLTRVMNVSICKAINESM</sequence>
<proteinExistence type="predicted"/>